<feature type="domain" description="GGDEF" evidence="3">
    <location>
        <begin position="366"/>
        <end position="499"/>
    </location>
</feature>
<keyword evidence="2" id="KW-1133">Transmembrane helix</keyword>
<proteinExistence type="predicted"/>
<dbReference type="Pfam" id="PF00990">
    <property type="entry name" value="GGDEF"/>
    <property type="match status" value="1"/>
</dbReference>
<dbReference type="SMART" id="SM00267">
    <property type="entry name" value="GGDEF"/>
    <property type="match status" value="1"/>
</dbReference>
<evidence type="ECO:0000313" key="5">
    <source>
        <dbReference type="Proteomes" id="UP000065641"/>
    </source>
</evidence>
<dbReference type="InterPro" id="IPR052163">
    <property type="entry name" value="DGC-Regulatory_Protein"/>
</dbReference>
<organism evidence="4 5">
    <name type="scientific">Pseudohongiella spirulinae</name>
    <dbReference type="NCBI Taxonomy" id="1249552"/>
    <lineage>
        <taxon>Bacteria</taxon>
        <taxon>Pseudomonadati</taxon>
        <taxon>Pseudomonadota</taxon>
        <taxon>Gammaproteobacteria</taxon>
        <taxon>Pseudomonadales</taxon>
        <taxon>Pseudohongiellaceae</taxon>
        <taxon>Pseudohongiella</taxon>
    </lineage>
</organism>
<keyword evidence="5" id="KW-1185">Reference proteome</keyword>
<dbReference type="AlphaFoldDB" id="A0A0S2KET1"/>
<comment type="cofactor">
    <cofactor evidence="1">
        <name>Mg(2+)</name>
        <dbReference type="ChEBI" id="CHEBI:18420"/>
    </cofactor>
</comment>
<dbReference type="STRING" id="1249552.PS2015_2197"/>
<dbReference type="GO" id="GO:0003824">
    <property type="term" value="F:catalytic activity"/>
    <property type="evidence" value="ECO:0007669"/>
    <property type="project" value="UniProtKB-ARBA"/>
</dbReference>
<dbReference type="InterPro" id="IPR000160">
    <property type="entry name" value="GGDEF_dom"/>
</dbReference>
<dbReference type="RefSeq" id="WP_058022291.1">
    <property type="nucleotide sequence ID" value="NZ_CP013189.1"/>
</dbReference>
<reference evidence="4 5" key="1">
    <citation type="submission" date="2015-11" db="EMBL/GenBank/DDBJ databases">
        <authorList>
            <person name="Zhang Y."/>
            <person name="Guo Z."/>
        </authorList>
    </citation>
    <scope>NUCLEOTIDE SEQUENCE [LARGE SCALE GENOMIC DNA]</scope>
    <source>
        <strain evidence="4 5">KCTC 32221</strain>
    </source>
</reference>
<dbReference type="CDD" id="cd01949">
    <property type="entry name" value="GGDEF"/>
    <property type="match status" value="1"/>
</dbReference>
<evidence type="ECO:0000259" key="3">
    <source>
        <dbReference type="PROSITE" id="PS50887"/>
    </source>
</evidence>
<dbReference type="PANTHER" id="PTHR46663:SF2">
    <property type="entry name" value="GGDEF DOMAIN-CONTAINING PROTEIN"/>
    <property type="match status" value="1"/>
</dbReference>
<keyword evidence="2" id="KW-0812">Transmembrane</keyword>
<evidence type="ECO:0000256" key="2">
    <source>
        <dbReference type="SAM" id="Phobius"/>
    </source>
</evidence>
<dbReference type="EMBL" id="CP013189">
    <property type="protein sequence ID" value="ALO46832.1"/>
    <property type="molecule type" value="Genomic_DNA"/>
</dbReference>
<dbReference type="SUPFAM" id="SSF55073">
    <property type="entry name" value="Nucleotide cyclase"/>
    <property type="match status" value="1"/>
</dbReference>
<dbReference type="FunFam" id="3.30.70.270:FF:000001">
    <property type="entry name" value="Diguanylate cyclase domain protein"/>
    <property type="match status" value="1"/>
</dbReference>
<feature type="transmembrane region" description="Helical" evidence="2">
    <location>
        <begin position="20"/>
        <end position="37"/>
    </location>
</feature>
<sequence>MTERLQSKTFLQKLTEPQILFPGLTVILILIIWTATLQNIDSRRQARAILAQDSARDMAQTYQAQLLRALREIELTLALLDYQADILDPGTALSILADSQLLPPELFFRVNVYDQTGRQLAGYPPNDLPLPEELAINNLSIEPGSQIHVSQPFAHNDNRTWVSFATAHFMATDNTMHILTVSADAEYFVSSYEYSQLGDSGLLAIIGPNGNIIARRSGDNISFGGSVLTDDVPAALLAGGAELVEYAHSTDNINRYYTTQDLFGYPLTLVTGVAVEEQMNEFYVFRHQSLLQSAISTLALLLVMGILGRTSLQLQRSRMRLMAEQIAHSQHVEHLAFHDSLTGLPNRSLFSRLLNQSIREAKRDQQQLTVMFLDLDKFKLINDTLGHDAGDVLLQEVARRVSATLRNSDVVARLGGDEFIILLRNTSEASDITDISEKLMQAVCEPYSLNGEQTVITVSIGASVYPDDGLDEQTLTKHADMAMYQAKQEGRNQIRLFAELPADLRQAEPR</sequence>
<dbReference type="Gene3D" id="3.30.450.20">
    <property type="entry name" value="PAS domain"/>
    <property type="match status" value="1"/>
</dbReference>
<dbReference type="PROSITE" id="PS50887">
    <property type="entry name" value="GGDEF"/>
    <property type="match status" value="1"/>
</dbReference>
<dbReference type="Proteomes" id="UP000065641">
    <property type="component" value="Chromosome"/>
</dbReference>
<dbReference type="OrthoDB" id="5777683at2"/>
<dbReference type="KEGG" id="pspi:PS2015_2197"/>
<evidence type="ECO:0000256" key="1">
    <source>
        <dbReference type="ARBA" id="ARBA00001946"/>
    </source>
</evidence>
<keyword evidence="2" id="KW-0472">Membrane</keyword>
<dbReference type="InterPro" id="IPR029787">
    <property type="entry name" value="Nucleotide_cyclase"/>
</dbReference>
<name>A0A0S2KET1_9GAMM</name>
<dbReference type="PANTHER" id="PTHR46663">
    <property type="entry name" value="DIGUANYLATE CYCLASE DGCT-RELATED"/>
    <property type="match status" value="1"/>
</dbReference>
<dbReference type="InterPro" id="IPR043128">
    <property type="entry name" value="Rev_trsase/Diguanyl_cyclase"/>
</dbReference>
<accession>A0A0S2KET1</accession>
<dbReference type="CDD" id="cd12915">
    <property type="entry name" value="PDC2_DGC_like"/>
    <property type="match status" value="1"/>
</dbReference>
<dbReference type="NCBIfam" id="TIGR00254">
    <property type="entry name" value="GGDEF"/>
    <property type="match status" value="1"/>
</dbReference>
<feature type="transmembrane region" description="Helical" evidence="2">
    <location>
        <begin position="290"/>
        <end position="312"/>
    </location>
</feature>
<evidence type="ECO:0000313" key="4">
    <source>
        <dbReference type="EMBL" id="ALO46832.1"/>
    </source>
</evidence>
<gene>
    <name evidence="4" type="ORF">PS2015_2197</name>
</gene>
<dbReference type="Gene3D" id="3.30.70.270">
    <property type="match status" value="1"/>
</dbReference>
<protein>
    <recommendedName>
        <fullName evidence="3">GGDEF domain-containing protein</fullName>
    </recommendedName>
</protein>